<dbReference type="GO" id="GO:0015031">
    <property type="term" value="P:protein transport"/>
    <property type="evidence" value="ECO:0007669"/>
    <property type="project" value="UniProtKB-KW"/>
</dbReference>
<sequence length="262" mass="26696">MYYGENEGWGKPITGSLLAHAIVFALFGVAIHFAPTPEHVSLDPVVVEIYDPGGGGGGGSDIAAQNTSTFPDDLDEYDDWESTEESIDENVEAPIHDAYASTPEQSPAKPMRKHRVRRSRSGSGTGQGTGHGSGIGSGTGSGIGSGRGSGIGSGTGSGTGSGVGSNTAPPTSPSILSAPDPKYPESARGANIEGTVGVELVIGAQGSVTSAWVAESSGNAALDQAAVDAVYRWRFAPGTVNGSPVETRSRVRVSFGLKQHSR</sequence>
<evidence type="ECO:0000256" key="6">
    <source>
        <dbReference type="ARBA" id="ARBA00022692"/>
    </source>
</evidence>
<name>A0A841R341_9FIRM</name>
<dbReference type="InterPro" id="IPR037682">
    <property type="entry name" value="TonB_C"/>
</dbReference>
<evidence type="ECO:0000256" key="5">
    <source>
        <dbReference type="ARBA" id="ARBA00022519"/>
    </source>
</evidence>
<dbReference type="InterPro" id="IPR051045">
    <property type="entry name" value="TonB-dependent_transducer"/>
</dbReference>
<comment type="similarity">
    <text evidence="2">Belongs to the TonB family.</text>
</comment>
<dbReference type="Gene3D" id="3.30.1150.10">
    <property type="match status" value="1"/>
</dbReference>
<evidence type="ECO:0000313" key="14">
    <source>
        <dbReference type="Proteomes" id="UP000591941"/>
    </source>
</evidence>
<evidence type="ECO:0000259" key="12">
    <source>
        <dbReference type="PROSITE" id="PS52015"/>
    </source>
</evidence>
<dbReference type="PANTHER" id="PTHR33446">
    <property type="entry name" value="PROTEIN TONB-RELATED"/>
    <property type="match status" value="1"/>
</dbReference>
<evidence type="ECO:0000256" key="9">
    <source>
        <dbReference type="ARBA" id="ARBA00023136"/>
    </source>
</evidence>
<gene>
    <name evidence="13" type="ORF">HNR45_000280</name>
</gene>
<reference evidence="13 14" key="1">
    <citation type="submission" date="2020-08" db="EMBL/GenBank/DDBJ databases">
        <title>Genomic Encyclopedia of Type Strains, Phase IV (KMG-IV): sequencing the most valuable type-strain genomes for metagenomic binning, comparative biology and taxonomic classification.</title>
        <authorList>
            <person name="Goeker M."/>
        </authorList>
    </citation>
    <scope>NUCLEOTIDE SEQUENCE [LARGE SCALE GENOMIC DNA]</scope>
    <source>
        <strain evidence="13 14">DSM 21255</strain>
    </source>
</reference>
<evidence type="ECO:0000256" key="7">
    <source>
        <dbReference type="ARBA" id="ARBA00022927"/>
    </source>
</evidence>
<evidence type="ECO:0000256" key="2">
    <source>
        <dbReference type="ARBA" id="ARBA00006555"/>
    </source>
</evidence>
<feature type="domain" description="TonB C-terminal" evidence="12">
    <location>
        <begin position="168"/>
        <end position="262"/>
    </location>
</feature>
<dbReference type="NCBIfam" id="TIGR01352">
    <property type="entry name" value="tonB_Cterm"/>
    <property type="match status" value="1"/>
</dbReference>
<evidence type="ECO:0000256" key="4">
    <source>
        <dbReference type="ARBA" id="ARBA00022475"/>
    </source>
</evidence>
<keyword evidence="8 11" id="KW-1133">Transmembrane helix</keyword>
<dbReference type="SUPFAM" id="SSF74653">
    <property type="entry name" value="TolA/TonB C-terminal domain"/>
    <property type="match status" value="1"/>
</dbReference>
<feature type="compositionally biased region" description="Basic residues" evidence="10">
    <location>
        <begin position="110"/>
        <end position="120"/>
    </location>
</feature>
<evidence type="ECO:0000256" key="8">
    <source>
        <dbReference type="ARBA" id="ARBA00022989"/>
    </source>
</evidence>
<feature type="compositionally biased region" description="Polar residues" evidence="10">
    <location>
        <begin position="166"/>
        <end position="175"/>
    </location>
</feature>
<dbReference type="GO" id="GO:0055085">
    <property type="term" value="P:transmembrane transport"/>
    <property type="evidence" value="ECO:0007669"/>
    <property type="project" value="InterPro"/>
</dbReference>
<keyword evidence="6 11" id="KW-0812">Transmembrane</keyword>
<dbReference type="PROSITE" id="PS52015">
    <property type="entry name" value="TONB_CTD"/>
    <property type="match status" value="1"/>
</dbReference>
<comment type="caution">
    <text evidence="13">The sequence shown here is derived from an EMBL/GenBank/DDBJ whole genome shotgun (WGS) entry which is preliminary data.</text>
</comment>
<keyword evidence="3" id="KW-0813">Transport</keyword>
<dbReference type="Proteomes" id="UP000591941">
    <property type="component" value="Unassembled WGS sequence"/>
</dbReference>
<feature type="compositionally biased region" description="Acidic residues" evidence="10">
    <location>
        <begin position="72"/>
        <end position="86"/>
    </location>
</feature>
<keyword evidence="9 11" id="KW-0472">Membrane</keyword>
<evidence type="ECO:0000256" key="10">
    <source>
        <dbReference type="SAM" id="MobiDB-lite"/>
    </source>
</evidence>
<dbReference type="GO" id="GO:0098797">
    <property type="term" value="C:plasma membrane protein complex"/>
    <property type="evidence" value="ECO:0007669"/>
    <property type="project" value="TreeGrafter"/>
</dbReference>
<comment type="subcellular location">
    <subcellularLocation>
        <location evidence="1">Cell inner membrane</location>
        <topology evidence="1">Single-pass membrane protein</topology>
        <orientation evidence="1">Periplasmic side</orientation>
    </subcellularLocation>
</comment>
<dbReference type="AlphaFoldDB" id="A0A841R341"/>
<keyword evidence="14" id="KW-1185">Reference proteome</keyword>
<protein>
    <submittedName>
        <fullName evidence="13">Protein TonB</fullName>
    </submittedName>
</protein>
<feature type="region of interest" description="Disordered" evidence="10">
    <location>
        <begin position="99"/>
        <end position="188"/>
    </location>
</feature>
<feature type="region of interest" description="Disordered" evidence="10">
    <location>
        <begin position="57"/>
        <end position="86"/>
    </location>
</feature>
<dbReference type="Pfam" id="PF03544">
    <property type="entry name" value="TonB_C"/>
    <property type="match status" value="1"/>
</dbReference>
<evidence type="ECO:0000256" key="1">
    <source>
        <dbReference type="ARBA" id="ARBA00004383"/>
    </source>
</evidence>
<keyword evidence="4" id="KW-1003">Cell membrane</keyword>
<dbReference type="InterPro" id="IPR006260">
    <property type="entry name" value="TonB/TolA_C"/>
</dbReference>
<accession>A0A841R341</accession>
<evidence type="ECO:0000256" key="3">
    <source>
        <dbReference type="ARBA" id="ARBA00022448"/>
    </source>
</evidence>
<organism evidence="13 14">
    <name type="scientific">Negativicoccus succinicivorans</name>
    <dbReference type="NCBI Taxonomy" id="620903"/>
    <lineage>
        <taxon>Bacteria</taxon>
        <taxon>Bacillati</taxon>
        <taxon>Bacillota</taxon>
        <taxon>Negativicutes</taxon>
        <taxon>Veillonellales</taxon>
        <taxon>Veillonellaceae</taxon>
        <taxon>Negativicoccus</taxon>
    </lineage>
</organism>
<dbReference type="EMBL" id="JACHHI010000001">
    <property type="protein sequence ID" value="MBB6477258.1"/>
    <property type="molecule type" value="Genomic_DNA"/>
</dbReference>
<dbReference type="GeneID" id="93485570"/>
<feature type="compositionally biased region" description="Gly residues" evidence="10">
    <location>
        <begin position="123"/>
        <end position="163"/>
    </location>
</feature>
<dbReference type="RefSeq" id="WP_052098441.1">
    <property type="nucleotide sequence ID" value="NZ_CAURBC010000001.1"/>
</dbReference>
<feature type="transmembrane region" description="Helical" evidence="11">
    <location>
        <begin position="12"/>
        <end position="34"/>
    </location>
</feature>
<dbReference type="PANTHER" id="PTHR33446:SF2">
    <property type="entry name" value="PROTEIN TONB"/>
    <property type="match status" value="1"/>
</dbReference>
<dbReference type="OrthoDB" id="9792439at2"/>
<dbReference type="GO" id="GO:0031992">
    <property type="term" value="F:energy transducer activity"/>
    <property type="evidence" value="ECO:0007669"/>
    <property type="project" value="TreeGrafter"/>
</dbReference>
<keyword evidence="5" id="KW-0997">Cell inner membrane</keyword>
<evidence type="ECO:0000313" key="13">
    <source>
        <dbReference type="EMBL" id="MBB6477258.1"/>
    </source>
</evidence>
<proteinExistence type="inferred from homology"/>
<evidence type="ECO:0000256" key="11">
    <source>
        <dbReference type="SAM" id="Phobius"/>
    </source>
</evidence>
<keyword evidence="7" id="KW-0653">Protein transport</keyword>